<dbReference type="Pfam" id="PF06203">
    <property type="entry name" value="CCT"/>
    <property type="match status" value="1"/>
</dbReference>
<protein>
    <submittedName>
        <fullName evidence="7">PREDICTED: zinc finger</fullName>
    </submittedName>
</protein>
<dbReference type="EMBL" id="JAJFAZ020000003">
    <property type="protein sequence ID" value="KAI5341285.1"/>
    <property type="molecule type" value="Genomic_DNA"/>
</dbReference>
<name>A0A5E4EVP7_PRUDU</name>
<evidence type="ECO:0000256" key="4">
    <source>
        <dbReference type="SAM" id="MobiDB-lite"/>
    </source>
</evidence>
<keyword evidence="2 3" id="KW-0539">Nucleus</keyword>
<dbReference type="PANTHER" id="PTHR31874:SF25">
    <property type="entry name" value="CCT MOTIF FAMILY PROTEIN"/>
    <property type="match status" value="1"/>
</dbReference>
<dbReference type="GO" id="GO:0005634">
    <property type="term" value="C:nucleus"/>
    <property type="evidence" value="ECO:0007669"/>
    <property type="project" value="UniProtKB-SubCell"/>
</dbReference>
<evidence type="ECO:0000313" key="6">
    <source>
        <dbReference type="EMBL" id="KAI5341285.1"/>
    </source>
</evidence>
<reference evidence="7" key="1">
    <citation type="submission" date="2019-07" db="EMBL/GenBank/DDBJ databases">
        <authorList>
            <person name="Alioto T."/>
            <person name="Alioto T."/>
            <person name="Gomez Garrido J."/>
        </authorList>
    </citation>
    <scope>NUCLEOTIDE SEQUENCE</scope>
</reference>
<reference evidence="8" key="2">
    <citation type="journal article" date="2020" name="Plant J.">
        <title>Transposons played a major role in the diversification between the closely related almond and peach genomes: results from the almond genome sequence.</title>
        <authorList>
            <person name="Alioto T."/>
            <person name="Alexiou K.G."/>
            <person name="Bardil A."/>
            <person name="Barteri F."/>
            <person name="Castanera R."/>
            <person name="Cruz F."/>
            <person name="Dhingra A."/>
            <person name="Duval H."/>
            <person name="Fernandez I Marti A."/>
            <person name="Frias L."/>
            <person name="Galan B."/>
            <person name="Garcia J.L."/>
            <person name="Howad W."/>
            <person name="Gomez-Garrido J."/>
            <person name="Gut M."/>
            <person name="Julca I."/>
            <person name="Morata J."/>
            <person name="Puigdomenech P."/>
            <person name="Ribeca P."/>
            <person name="Rubio Cabetas M.J."/>
            <person name="Vlasova A."/>
            <person name="Wirthensohn M."/>
            <person name="Garcia-Mas J."/>
            <person name="Gabaldon T."/>
            <person name="Casacuberta J.M."/>
            <person name="Arus P."/>
        </authorList>
    </citation>
    <scope>NUCLEOTIDE SEQUENCE [LARGE SCALE GENOMIC DNA]</scope>
    <source>
        <strain evidence="8">cv. Texas</strain>
    </source>
</reference>
<dbReference type="InParanoid" id="A0A5E4EVP7"/>
<dbReference type="GO" id="GO:0006355">
    <property type="term" value="P:regulation of DNA-templated transcription"/>
    <property type="evidence" value="ECO:0007669"/>
    <property type="project" value="TreeGrafter"/>
</dbReference>
<dbReference type="PROSITE" id="PS51017">
    <property type="entry name" value="CCT"/>
    <property type="match status" value="1"/>
</dbReference>
<evidence type="ECO:0000313" key="7">
    <source>
        <dbReference type="EMBL" id="VVA17838.1"/>
    </source>
</evidence>
<organism evidence="7 8">
    <name type="scientific">Prunus dulcis</name>
    <name type="common">Almond</name>
    <name type="synonym">Amygdalus dulcis</name>
    <dbReference type="NCBI Taxonomy" id="3755"/>
    <lineage>
        <taxon>Eukaryota</taxon>
        <taxon>Viridiplantae</taxon>
        <taxon>Streptophyta</taxon>
        <taxon>Embryophyta</taxon>
        <taxon>Tracheophyta</taxon>
        <taxon>Spermatophyta</taxon>
        <taxon>Magnoliopsida</taxon>
        <taxon>eudicotyledons</taxon>
        <taxon>Gunneridae</taxon>
        <taxon>Pentapetalae</taxon>
        <taxon>rosids</taxon>
        <taxon>fabids</taxon>
        <taxon>Rosales</taxon>
        <taxon>Rosaceae</taxon>
        <taxon>Amygdaloideae</taxon>
        <taxon>Amygdaleae</taxon>
        <taxon>Prunus</taxon>
    </lineage>
</organism>
<feature type="region of interest" description="Disordered" evidence="4">
    <location>
        <begin position="1"/>
        <end position="59"/>
    </location>
</feature>
<keyword evidence="9" id="KW-1185">Reference proteome</keyword>
<gene>
    <name evidence="7" type="ORF">ALMOND_2B007154</name>
    <name evidence="6" type="ORF">L3X38_020559</name>
</gene>
<evidence type="ECO:0000313" key="9">
    <source>
        <dbReference type="Proteomes" id="UP001054821"/>
    </source>
</evidence>
<accession>A0A5E4EVP7</accession>
<dbReference type="EMBL" id="CABIKO010000026">
    <property type="protein sequence ID" value="VVA17838.1"/>
    <property type="molecule type" value="Genomic_DNA"/>
</dbReference>
<comment type="subcellular location">
    <subcellularLocation>
        <location evidence="1 3">Nucleus</location>
    </subcellularLocation>
</comment>
<evidence type="ECO:0000259" key="5">
    <source>
        <dbReference type="PROSITE" id="PS51017"/>
    </source>
</evidence>
<evidence type="ECO:0000313" key="8">
    <source>
        <dbReference type="Proteomes" id="UP000327085"/>
    </source>
</evidence>
<dbReference type="PANTHER" id="PTHR31874">
    <property type="entry name" value="CCT MOTIF FAMILY PROTEIN, EXPRESSED"/>
    <property type="match status" value="1"/>
</dbReference>
<dbReference type="Gramene" id="VVA17838">
    <property type="protein sequence ID" value="VVA17838"/>
    <property type="gene ID" value="Prudul26B007154"/>
</dbReference>
<dbReference type="Proteomes" id="UP001054821">
    <property type="component" value="Chromosome 3"/>
</dbReference>
<dbReference type="Proteomes" id="UP000327085">
    <property type="component" value="Chromosome 3"/>
</dbReference>
<proteinExistence type="predicted"/>
<feature type="domain" description="CCT" evidence="5">
    <location>
        <begin position="287"/>
        <end position="329"/>
    </location>
</feature>
<feature type="compositionally biased region" description="Basic residues" evidence="4">
    <location>
        <begin position="48"/>
        <end position="59"/>
    </location>
</feature>
<evidence type="ECO:0000256" key="2">
    <source>
        <dbReference type="ARBA" id="ARBA00023242"/>
    </source>
</evidence>
<dbReference type="OMA" id="NTSHEIN"/>
<dbReference type="InterPro" id="IPR010402">
    <property type="entry name" value="CCT_domain"/>
</dbReference>
<evidence type="ECO:0000256" key="1">
    <source>
        <dbReference type="ARBA" id="ARBA00004123"/>
    </source>
</evidence>
<dbReference type="AlphaFoldDB" id="A0A5E4EVP7"/>
<dbReference type="InterPro" id="IPR052453">
    <property type="entry name" value="CONSTANS-like_ZF"/>
</dbReference>
<evidence type="ECO:0000256" key="3">
    <source>
        <dbReference type="PROSITE-ProRule" id="PRU00357"/>
    </source>
</evidence>
<reference evidence="6 9" key="3">
    <citation type="journal article" date="2022" name="G3 (Bethesda)">
        <title>Whole-genome sequence and methylome profiling of the almond [Prunus dulcis (Mill.) D.A. Webb] cultivar 'Nonpareil'.</title>
        <authorList>
            <person name="D'Amico-Willman K.M."/>
            <person name="Ouma W.Z."/>
            <person name="Meulia T."/>
            <person name="Sideli G.M."/>
            <person name="Gradziel T.M."/>
            <person name="Fresnedo-Ramirez J."/>
        </authorList>
    </citation>
    <scope>NUCLEOTIDE SEQUENCE [LARGE SCALE GENOMIC DNA]</scope>
    <source>
        <strain evidence="6">Clone GOH B32 T37-40</strain>
    </source>
</reference>
<sequence>MCNKKSPPLPPSATPTCHDDDDPVQTSSMIHNIIKEEQQETSTDPAAAHRKSRTKTRKPKFLSLRSQLSLPKHDHDQDYYTVPDSTTTNTMTAGQRHQLNLFPLHPENLVDHQDKADMQDDNVALLFHSDGGATLNGLLTSTSTATTSTSTTTTMSSDREDQESFSTYAYYNIVRTAMRSRERETSVEKWVCYSELVDKKEEEPRPDVEERWRSGTLALKLDYEEILNAWSDKGPLCIDGDPPQTVPDQLFQLHDNTPNGEGCDGNLWRVPGGEDESLKTKMGKTQREASVLRYKEKRQNRLFSKRIRYQVRKVNAEKRPRMKGRFVKKRS</sequence>